<organism evidence="2">
    <name type="scientific">Rhizopus microsporus var. microsporus</name>
    <dbReference type="NCBI Taxonomy" id="86635"/>
    <lineage>
        <taxon>Eukaryota</taxon>
        <taxon>Fungi</taxon>
        <taxon>Fungi incertae sedis</taxon>
        <taxon>Mucoromycota</taxon>
        <taxon>Mucoromycotina</taxon>
        <taxon>Mucoromycetes</taxon>
        <taxon>Mucorales</taxon>
        <taxon>Mucorineae</taxon>
        <taxon>Rhizopodaceae</taxon>
        <taxon>Rhizopus</taxon>
    </lineage>
</organism>
<dbReference type="GO" id="GO:0005762">
    <property type="term" value="C:mitochondrial large ribosomal subunit"/>
    <property type="evidence" value="ECO:0007669"/>
    <property type="project" value="InterPro"/>
</dbReference>
<dbReference type="Proteomes" id="UP000242414">
    <property type="component" value="Unassembled WGS sequence"/>
</dbReference>
<dbReference type="VEuPathDB" id="FungiDB:BCV72DRAFT_88611"/>
<dbReference type="OrthoDB" id="67027at2759"/>
<dbReference type="InterPro" id="IPR000999">
    <property type="entry name" value="RNase_III_dom"/>
</dbReference>
<dbReference type="Gene3D" id="1.10.1520.10">
    <property type="entry name" value="Ribonuclease III domain"/>
    <property type="match status" value="1"/>
</dbReference>
<reference evidence="2" key="1">
    <citation type="journal article" date="2016" name="Proc. Natl. Acad. Sci. U.S.A.">
        <title>Lipid metabolic changes in an early divergent fungus govern the establishment of a mutualistic symbiosis with endobacteria.</title>
        <authorList>
            <person name="Lastovetsky O.A."/>
            <person name="Gaspar M.L."/>
            <person name="Mondo S.J."/>
            <person name="LaButti K.M."/>
            <person name="Sandor L."/>
            <person name="Grigoriev I.V."/>
            <person name="Henry S.A."/>
            <person name="Pawlowska T.E."/>
        </authorList>
    </citation>
    <scope>NUCLEOTIDE SEQUENCE [LARGE SCALE GENOMIC DNA]</scope>
    <source>
        <strain evidence="2">ATCC 52814</strain>
    </source>
</reference>
<feature type="domain" description="RNase III" evidence="1">
    <location>
        <begin position="69"/>
        <end position="184"/>
    </location>
</feature>
<sequence>MYSHTNFFLRICSVSHFDTCSTLDIKKMLQNVRINAAKHISRRSLHMSRTLFEQNQIESIANQFKLSPNVLTQALTHKSFKHGNAPNNERLQYLGRRSLEYFAVDLNKSQNAQQLNQIIEKANESQHLVARFDALGLESAVRCQLPGNNVSPAVKSKVMQALVGAVYHEQGLNAAREFVKKTIFV</sequence>
<dbReference type="PANTHER" id="PTHR28160">
    <property type="entry name" value="54S RIBOSOMAL PROTEIN L15, MITOCHONDRIAL"/>
    <property type="match status" value="1"/>
</dbReference>
<dbReference type="InterPro" id="IPR036389">
    <property type="entry name" value="RNase_III_sf"/>
</dbReference>
<dbReference type="InterPro" id="IPR040030">
    <property type="entry name" value="Ribosomal_mL57"/>
</dbReference>
<dbReference type="SMART" id="SM00535">
    <property type="entry name" value="RIBOc"/>
    <property type="match status" value="1"/>
</dbReference>
<dbReference type="PANTHER" id="PTHR28160:SF1">
    <property type="entry name" value="LARGE RIBOSOMAL SUBUNIT PROTEIN ML57"/>
    <property type="match status" value="1"/>
</dbReference>
<dbReference type="EMBL" id="KV921888">
    <property type="protein sequence ID" value="ORE08426.1"/>
    <property type="molecule type" value="Genomic_DNA"/>
</dbReference>
<dbReference type="SUPFAM" id="SSF69065">
    <property type="entry name" value="RNase III domain-like"/>
    <property type="match status" value="1"/>
</dbReference>
<accession>A0A1X0R8Y2</accession>
<protein>
    <recommendedName>
        <fullName evidence="1">RNase III domain-containing protein</fullName>
    </recommendedName>
</protein>
<gene>
    <name evidence="2" type="ORF">BCV72DRAFT_88611</name>
</gene>
<proteinExistence type="predicted"/>
<dbReference type="GO" id="GO:0032543">
    <property type="term" value="P:mitochondrial translation"/>
    <property type="evidence" value="ECO:0007669"/>
    <property type="project" value="InterPro"/>
</dbReference>
<dbReference type="Pfam" id="PF14622">
    <property type="entry name" value="Ribonucleas_3_3"/>
    <property type="match status" value="1"/>
</dbReference>
<dbReference type="GO" id="GO:0003735">
    <property type="term" value="F:structural constituent of ribosome"/>
    <property type="evidence" value="ECO:0007669"/>
    <property type="project" value="InterPro"/>
</dbReference>
<evidence type="ECO:0000259" key="1">
    <source>
        <dbReference type="SMART" id="SM00535"/>
    </source>
</evidence>
<dbReference type="CDD" id="cd00593">
    <property type="entry name" value="RIBOc"/>
    <property type="match status" value="1"/>
</dbReference>
<name>A0A1X0R8Y2_RHIZD</name>
<evidence type="ECO:0000313" key="2">
    <source>
        <dbReference type="EMBL" id="ORE08426.1"/>
    </source>
</evidence>
<dbReference type="GO" id="GO:0004525">
    <property type="term" value="F:ribonuclease III activity"/>
    <property type="evidence" value="ECO:0007669"/>
    <property type="project" value="InterPro"/>
</dbReference>
<dbReference type="AlphaFoldDB" id="A0A1X0R8Y2"/>
<dbReference type="GO" id="GO:0006396">
    <property type="term" value="P:RNA processing"/>
    <property type="evidence" value="ECO:0007669"/>
    <property type="project" value="InterPro"/>
</dbReference>